<comment type="subcellular location">
    <subcellularLocation>
        <location evidence="1">Cytoplasm</location>
    </subcellularLocation>
</comment>
<evidence type="ECO:0000259" key="12">
    <source>
        <dbReference type="PROSITE" id="PS51163"/>
    </source>
</evidence>
<dbReference type="EC" id="2.7.7.87" evidence="3"/>
<evidence type="ECO:0000256" key="3">
    <source>
        <dbReference type="ARBA" id="ARBA00012584"/>
    </source>
</evidence>
<keyword evidence="8" id="KW-0547">Nucleotide-binding</keyword>
<dbReference type="Gene3D" id="3.90.870.10">
    <property type="entry name" value="DHBP synthase"/>
    <property type="match status" value="1"/>
</dbReference>
<comment type="similarity">
    <text evidence="2">Belongs to the SUA5 family.</text>
</comment>
<evidence type="ECO:0000256" key="7">
    <source>
        <dbReference type="ARBA" id="ARBA00022695"/>
    </source>
</evidence>
<evidence type="ECO:0000256" key="11">
    <source>
        <dbReference type="ARBA" id="ARBA00048366"/>
    </source>
</evidence>
<dbReference type="PROSITE" id="PS51163">
    <property type="entry name" value="YRDC"/>
    <property type="match status" value="1"/>
</dbReference>
<dbReference type="SUPFAM" id="SSF55821">
    <property type="entry name" value="YrdC/RibB"/>
    <property type="match status" value="1"/>
</dbReference>
<evidence type="ECO:0000256" key="10">
    <source>
        <dbReference type="ARBA" id="ARBA00029774"/>
    </source>
</evidence>
<evidence type="ECO:0000256" key="5">
    <source>
        <dbReference type="ARBA" id="ARBA00022679"/>
    </source>
</evidence>
<evidence type="ECO:0000313" key="14">
    <source>
        <dbReference type="Proteomes" id="UP000030101"/>
    </source>
</evidence>
<feature type="domain" description="YrdC-like" evidence="12">
    <location>
        <begin position="11"/>
        <end position="196"/>
    </location>
</feature>
<keyword evidence="14" id="KW-1185">Reference proteome</keyword>
<dbReference type="NCBIfam" id="TIGR00057">
    <property type="entry name" value="L-threonylcarbamoyladenylate synthase"/>
    <property type="match status" value="1"/>
</dbReference>
<proteinExistence type="inferred from homology"/>
<dbReference type="InterPro" id="IPR017945">
    <property type="entry name" value="DHBP_synth_RibB-like_a/b_dom"/>
</dbReference>
<evidence type="ECO:0000256" key="2">
    <source>
        <dbReference type="ARBA" id="ARBA00007663"/>
    </source>
</evidence>
<keyword evidence="6" id="KW-0819">tRNA processing</keyword>
<keyword evidence="7" id="KW-0548">Nucleotidyltransferase</keyword>
<keyword evidence="4" id="KW-0963">Cytoplasm</keyword>
<sequence>MDRSVEQRYDAQDLEKAVKTVLEGGLILYPTDTIWGIGCDATNDIAVSKVFELKRRADSKALITLMEHSGWLERYMLEVPEIAYDLVELATEPLTIIYPNVTGVSALLKAEDGSAGIRIPDDAFCKALCNKIKRPLVSTSANISGESAPRNFEEISEEIKSGVDYVVSFRQQDRNPAMASKIIKLDVEGSIKIIRG</sequence>
<dbReference type="Pfam" id="PF01300">
    <property type="entry name" value="Sua5_yciO_yrdC"/>
    <property type="match status" value="1"/>
</dbReference>
<evidence type="ECO:0000256" key="8">
    <source>
        <dbReference type="ARBA" id="ARBA00022741"/>
    </source>
</evidence>
<evidence type="ECO:0000256" key="4">
    <source>
        <dbReference type="ARBA" id="ARBA00022490"/>
    </source>
</evidence>
<evidence type="ECO:0000256" key="6">
    <source>
        <dbReference type="ARBA" id="ARBA00022694"/>
    </source>
</evidence>
<comment type="caution">
    <text evidence="13">The sequence shown here is derived from an EMBL/GenBank/DDBJ whole genome shotgun (WGS) entry which is preliminary data.</text>
</comment>
<dbReference type="Proteomes" id="UP000030101">
    <property type="component" value="Unassembled WGS sequence"/>
</dbReference>
<evidence type="ECO:0000256" key="9">
    <source>
        <dbReference type="ARBA" id="ARBA00022840"/>
    </source>
</evidence>
<gene>
    <name evidence="13" type="ORF">HQ43_01370</name>
</gene>
<organism evidence="13 14">
    <name type="scientific">Porphyromonas canoris</name>
    <dbReference type="NCBI Taxonomy" id="36875"/>
    <lineage>
        <taxon>Bacteria</taxon>
        <taxon>Pseudomonadati</taxon>
        <taxon>Bacteroidota</taxon>
        <taxon>Bacteroidia</taxon>
        <taxon>Bacteroidales</taxon>
        <taxon>Porphyromonadaceae</taxon>
        <taxon>Porphyromonas</taxon>
    </lineage>
</organism>
<dbReference type="PANTHER" id="PTHR17490">
    <property type="entry name" value="SUA5"/>
    <property type="match status" value="1"/>
</dbReference>
<dbReference type="EMBL" id="JQZV01000003">
    <property type="protein sequence ID" value="KGN93323.1"/>
    <property type="molecule type" value="Genomic_DNA"/>
</dbReference>
<evidence type="ECO:0000313" key="13">
    <source>
        <dbReference type="EMBL" id="KGN93323.1"/>
    </source>
</evidence>
<comment type="catalytic activity">
    <reaction evidence="11">
        <text>L-threonine + hydrogencarbonate + ATP = L-threonylcarbamoyladenylate + diphosphate + H2O</text>
        <dbReference type="Rhea" id="RHEA:36407"/>
        <dbReference type="ChEBI" id="CHEBI:15377"/>
        <dbReference type="ChEBI" id="CHEBI:17544"/>
        <dbReference type="ChEBI" id="CHEBI:30616"/>
        <dbReference type="ChEBI" id="CHEBI:33019"/>
        <dbReference type="ChEBI" id="CHEBI:57926"/>
        <dbReference type="ChEBI" id="CHEBI:73682"/>
        <dbReference type="EC" id="2.7.7.87"/>
    </reaction>
</comment>
<evidence type="ECO:0000256" key="1">
    <source>
        <dbReference type="ARBA" id="ARBA00004496"/>
    </source>
</evidence>
<protein>
    <recommendedName>
        <fullName evidence="10">L-threonylcarbamoyladenylate synthase</fullName>
        <ecNumber evidence="3">2.7.7.87</ecNumber>
    </recommendedName>
    <alternativeName>
        <fullName evidence="10">L-threonylcarbamoyladenylate synthase</fullName>
    </alternativeName>
</protein>
<dbReference type="PANTHER" id="PTHR17490:SF16">
    <property type="entry name" value="THREONYLCARBAMOYL-AMP SYNTHASE"/>
    <property type="match status" value="1"/>
</dbReference>
<name>A0ABR4XMJ7_9PORP</name>
<keyword evidence="5" id="KW-0808">Transferase</keyword>
<accession>A0ABR4XMJ7</accession>
<dbReference type="InterPro" id="IPR006070">
    <property type="entry name" value="Sua5-like_dom"/>
</dbReference>
<dbReference type="RefSeq" id="WP_036788715.1">
    <property type="nucleotide sequence ID" value="NZ_JQZV01000003.1"/>
</dbReference>
<dbReference type="InterPro" id="IPR050156">
    <property type="entry name" value="TC-AMP_synthase_SUA5"/>
</dbReference>
<keyword evidence="9" id="KW-0067">ATP-binding</keyword>
<reference evidence="13 14" key="1">
    <citation type="submission" date="2014-08" db="EMBL/GenBank/DDBJ databases">
        <title>Porphyromonas canoris strain:OH2762 Genome sequencing.</title>
        <authorList>
            <person name="Wallis C."/>
            <person name="Deusch O."/>
            <person name="O'Flynn C."/>
            <person name="Davis I."/>
            <person name="Jospin G."/>
            <person name="Darling A.E."/>
            <person name="Coil D.A."/>
            <person name="Alexiev A."/>
            <person name="Horsfall A."/>
            <person name="Kirkwood N."/>
            <person name="Harris S."/>
            <person name="Eisen J.A."/>
        </authorList>
    </citation>
    <scope>NUCLEOTIDE SEQUENCE [LARGE SCALE GENOMIC DNA]</scope>
    <source>
        <strain evidence="14">COT-108 OH2762</strain>
    </source>
</reference>